<dbReference type="AlphaFoldDB" id="A0A1S8KYD0"/>
<gene>
    <name evidence="7" type="ORF">CROST_004660</name>
</gene>
<dbReference type="GO" id="GO:0009245">
    <property type="term" value="P:lipid A biosynthetic process"/>
    <property type="evidence" value="ECO:0007669"/>
    <property type="project" value="TreeGrafter"/>
</dbReference>
<evidence type="ECO:0000313" key="8">
    <source>
        <dbReference type="Proteomes" id="UP000190951"/>
    </source>
</evidence>
<protein>
    <recommendedName>
        <fullName evidence="6">Calcineurin-like phosphoesterase domain-containing protein</fullName>
    </recommendedName>
</protein>
<dbReference type="Proteomes" id="UP000190951">
    <property type="component" value="Chromosome"/>
</dbReference>
<keyword evidence="1" id="KW-1003">Cell membrane</keyword>
<name>A0A1S8KYD0_9CLOT</name>
<evidence type="ECO:0000259" key="6">
    <source>
        <dbReference type="Pfam" id="PF00149"/>
    </source>
</evidence>
<evidence type="ECO:0000313" key="7">
    <source>
        <dbReference type="EMBL" id="URZ09773.1"/>
    </source>
</evidence>
<dbReference type="GO" id="GO:0016020">
    <property type="term" value="C:membrane"/>
    <property type="evidence" value="ECO:0007669"/>
    <property type="project" value="GOC"/>
</dbReference>
<dbReference type="InterPro" id="IPR029052">
    <property type="entry name" value="Metallo-depent_PP-like"/>
</dbReference>
<evidence type="ECO:0000256" key="2">
    <source>
        <dbReference type="ARBA" id="ARBA00022519"/>
    </source>
</evidence>
<dbReference type="STRING" id="84029.CROST_41270"/>
<dbReference type="InterPro" id="IPR043461">
    <property type="entry name" value="LpxH-like"/>
</dbReference>
<dbReference type="InterPro" id="IPR004843">
    <property type="entry name" value="Calcineurin-like_PHP"/>
</dbReference>
<dbReference type="Gene3D" id="3.60.21.10">
    <property type="match status" value="1"/>
</dbReference>
<organism evidence="7 8">
    <name type="scientific">Clostridium felsineum</name>
    <dbReference type="NCBI Taxonomy" id="36839"/>
    <lineage>
        <taxon>Bacteria</taxon>
        <taxon>Bacillati</taxon>
        <taxon>Bacillota</taxon>
        <taxon>Clostridia</taxon>
        <taxon>Eubacteriales</taxon>
        <taxon>Clostridiaceae</taxon>
        <taxon>Clostridium</taxon>
    </lineage>
</organism>
<dbReference type="SUPFAM" id="SSF56300">
    <property type="entry name" value="Metallo-dependent phosphatases"/>
    <property type="match status" value="1"/>
</dbReference>
<dbReference type="EMBL" id="CP096983">
    <property type="protein sequence ID" value="URZ09773.1"/>
    <property type="molecule type" value="Genomic_DNA"/>
</dbReference>
<feature type="domain" description="Calcineurin-like phosphoesterase" evidence="6">
    <location>
        <begin position="1"/>
        <end position="184"/>
    </location>
</feature>
<keyword evidence="3" id="KW-0479">Metal-binding</keyword>
<dbReference type="Pfam" id="PF00149">
    <property type="entry name" value="Metallophos"/>
    <property type="match status" value="1"/>
</dbReference>
<proteinExistence type="predicted"/>
<keyword evidence="5" id="KW-0464">Manganese</keyword>
<evidence type="ECO:0000256" key="3">
    <source>
        <dbReference type="ARBA" id="ARBA00022723"/>
    </source>
</evidence>
<keyword evidence="2" id="KW-0997">Cell inner membrane</keyword>
<keyword evidence="4" id="KW-0472">Membrane</keyword>
<sequence>MKTIFISDTHIGQNTPENWYQKSVHEKYLKAILQYVQSNAEDIQDVVILGDWFDLWMYTPQPQISATLNNIINNNLNVFTKQSDGDFITCMDSIQGNLYYVHGNHDMTINFNEVNKYFAPLSSKNKQVICTDRIYGKNGIYAEHGHYYDTLCKPYSGKTDKYKPLPIGYFISRIAAWWCEKQLKKAEKSNSSELQNQGNPSANDFWTIIFDNDFYKIVFTMPDGTSIKRSEVLYK</sequence>
<dbReference type="GO" id="GO:0046872">
    <property type="term" value="F:metal ion binding"/>
    <property type="evidence" value="ECO:0007669"/>
    <property type="project" value="UniProtKB-KW"/>
</dbReference>
<dbReference type="PANTHER" id="PTHR34990">
    <property type="entry name" value="UDP-2,3-DIACYLGLUCOSAMINE HYDROLASE-RELATED"/>
    <property type="match status" value="1"/>
</dbReference>
<dbReference type="GO" id="GO:0008758">
    <property type="term" value="F:UDP-2,3-diacylglucosamine hydrolase activity"/>
    <property type="evidence" value="ECO:0007669"/>
    <property type="project" value="TreeGrafter"/>
</dbReference>
<reference evidence="7 8" key="1">
    <citation type="submission" date="2022-04" db="EMBL/GenBank/DDBJ databases">
        <title>Genome sequence of C. roseum typestrain.</title>
        <authorList>
            <person name="Poehlein A."/>
            <person name="Schoch T."/>
            <person name="Duerre P."/>
            <person name="Daniel R."/>
        </authorList>
    </citation>
    <scope>NUCLEOTIDE SEQUENCE [LARGE SCALE GENOMIC DNA]</scope>
    <source>
        <strain evidence="7 8">DSM 7320</strain>
    </source>
</reference>
<evidence type="ECO:0000256" key="1">
    <source>
        <dbReference type="ARBA" id="ARBA00022475"/>
    </source>
</evidence>
<accession>A0A1S8KYD0</accession>
<evidence type="ECO:0000256" key="4">
    <source>
        <dbReference type="ARBA" id="ARBA00023136"/>
    </source>
</evidence>
<evidence type="ECO:0000256" key="5">
    <source>
        <dbReference type="ARBA" id="ARBA00023211"/>
    </source>
</evidence>
<dbReference type="KEGG" id="crw:CROST_004660"/>
<keyword evidence="8" id="KW-1185">Reference proteome</keyword>
<dbReference type="RefSeq" id="WP_077850665.1">
    <property type="nucleotide sequence ID" value="NZ_CP096983.1"/>
</dbReference>